<keyword evidence="2" id="KW-1185">Reference proteome</keyword>
<dbReference type="Pfam" id="PF12937">
    <property type="entry name" value="F-box-like"/>
    <property type="match status" value="1"/>
</dbReference>
<reference evidence="3" key="1">
    <citation type="submission" date="2025-08" db="UniProtKB">
        <authorList>
            <consortium name="RefSeq"/>
        </authorList>
    </citation>
    <scope>IDENTIFICATION</scope>
    <source>
        <tissue evidence="3">Tentacle</tissue>
    </source>
</reference>
<gene>
    <name evidence="3" type="primary">LOC116292319</name>
</gene>
<dbReference type="InterPro" id="IPR001810">
    <property type="entry name" value="F-box_dom"/>
</dbReference>
<dbReference type="InterPro" id="IPR006553">
    <property type="entry name" value="Leu-rich_rpt_Cys-con_subtyp"/>
</dbReference>
<dbReference type="Gene3D" id="1.20.1280.50">
    <property type="match status" value="1"/>
</dbReference>
<proteinExistence type="predicted"/>
<accession>A0A6P8HKN4</accession>
<dbReference type="InParanoid" id="A0A6P8HKN4"/>
<dbReference type="SMART" id="SM00367">
    <property type="entry name" value="LRR_CC"/>
    <property type="match status" value="14"/>
</dbReference>
<feature type="domain" description="F-box" evidence="1">
    <location>
        <begin position="2"/>
        <end position="51"/>
    </location>
</feature>
<dbReference type="InterPro" id="IPR032675">
    <property type="entry name" value="LRR_dom_sf"/>
</dbReference>
<dbReference type="KEGG" id="aten:116292319"/>
<dbReference type="PANTHER" id="PTHR13318">
    <property type="entry name" value="PARTNER OF PAIRED, ISOFORM B-RELATED"/>
    <property type="match status" value="1"/>
</dbReference>
<sequence length="595" mass="67054">MTIHINELPDTVLLGIFSLLASQRTYNLCRMRLICRRWRDLATDSSLWRTISFPNNKRLNIEVLKNIFSWCTNVKEVDLTHCSLVDDGCLEIIAENCPTLRVLKVRNCKVTDFGLEKISSSCRNLESFTISYHDSQSITSEAVNEFITKCPELKEIRIFEEEQDEEYENTFEISPELIRNLMSSTVKIFHCENASFLSEDIFRVSNTNVSLRLQELGLPNCLDLTNTMMYSLTNRCSSLKVLDVSHCPGLNDSGIIALTEFCPLLEHVNVMACQCITDIAIESIARHCPNLRFLCVAGCELPKPMGNITDVAIQTVADLCTKLEDLNVKWCQGVTDIGISAIATSCPHLSHLNVSGCLAISDVSILVVAAHCKNLKSLDVTECLRITSIGINSIAQNCMKLCHLDMQVCSYMCNLDFRCNATVSLPLRHIDLSYCTKITDECLKHITWLCHNLTFISLAGCHRITSTGMKFIAQNCHELQYLDISYRGLQSSIHLTDESIVLLGQNCRHLAYLDLIGCWNVTKECVRIILECCKYLSQLNISQICEPDAVCTQGQRLRNMVLQYRSSCDPVRVSKTTRNGKLAESFILYMSALNL</sequence>
<dbReference type="GO" id="GO:0019005">
    <property type="term" value="C:SCF ubiquitin ligase complex"/>
    <property type="evidence" value="ECO:0007669"/>
    <property type="project" value="TreeGrafter"/>
</dbReference>
<dbReference type="Gene3D" id="3.80.10.10">
    <property type="entry name" value="Ribonuclease Inhibitor"/>
    <property type="match status" value="3"/>
</dbReference>
<protein>
    <submittedName>
        <fullName evidence="3">F-box/LRR-repeat protein 7-like</fullName>
    </submittedName>
</protein>
<dbReference type="Proteomes" id="UP000515163">
    <property type="component" value="Unplaced"/>
</dbReference>
<dbReference type="Pfam" id="PF25372">
    <property type="entry name" value="DUF7885"/>
    <property type="match status" value="1"/>
</dbReference>
<dbReference type="GO" id="GO:0031146">
    <property type="term" value="P:SCF-dependent proteasomal ubiquitin-dependent protein catabolic process"/>
    <property type="evidence" value="ECO:0007669"/>
    <property type="project" value="TreeGrafter"/>
</dbReference>
<evidence type="ECO:0000259" key="1">
    <source>
        <dbReference type="PROSITE" id="PS50181"/>
    </source>
</evidence>
<dbReference type="InterPro" id="IPR057207">
    <property type="entry name" value="FBXL15_LRR"/>
</dbReference>
<dbReference type="InterPro" id="IPR001611">
    <property type="entry name" value="Leu-rich_rpt"/>
</dbReference>
<dbReference type="RefSeq" id="XP_031555463.1">
    <property type="nucleotide sequence ID" value="XM_031699603.1"/>
</dbReference>
<dbReference type="SUPFAM" id="SSF52047">
    <property type="entry name" value="RNI-like"/>
    <property type="match status" value="2"/>
</dbReference>
<name>A0A6P8HKN4_ACTTE</name>
<dbReference type="OrthoDB" id="423607at2759"/>
<dbReference type="AlphaFoldDB" id="A0A6P8HKN4"/>
<evidence type="ECO:0000313" key="2">
    <source>
        <dbReference type="Proteomes" id="UP000515163"/>
    </source>
</evidence>
<evidence type="ECO:0000313" key="3">
    <source>
        <dbReference type="RefSeq" id="XP_031555463.1"/>
    </source>
</evidence>
<organism evidence="2 3">
    <name type="scientific">Actinia tenebrosa</name>
    <name type="common">Australian red waratah sea anemone</name>
    <dbReference type="NCBI Taxonomy" id="6105"/>
    <lineage>
        <taxon>Eukaryota</taxon>
        <taxon>Metazoa</taxon>
        <taxon>Cnidaria</taxon>
        <taxon>Anthozoa</taxon>
        <taxon>Hexacorallia</taxon>
        <taxon>Actiniaria</taxon>
        <taxon>Actiniidae</taxon>
        <taxon>Actinia</taxon>
    </lineage>
</organism>
<dbReference type="GeneID" id="116292319"/>
<dbReference type="PROSITE" id="PS50181">
    <property type="entry name" value="FBOX"/>
    <property type="match status" value="1"/>
</dbReference>
<dbReference type="Pfam" id="PF13516">
    <property type="entry name" value="LRR_6"/>
    <property type="match status" value="3"/>
</dbReference>